<dbReference type="Gene3D" id="3.10.20.90">
    <property type="entry name" value="Phosphatidylinositol 3-kinase Catalytic Subunit, Chain A, domain 1"/>
    <property type="match status" value="1"/>
</dbReference>
<dbReference type="Pfam" id="PF00240">
    <property type="entry name" value="ubiquitin"/>
    <property type="match status" value="1"/>
</dbReference>
<name>X0Z931_9ZZZZ</name>
<dbReference type="SUPFAM" id="SSF54236">
    <property type="entry name" value="Ubiquitin-like"/>
    <property type="match status" value="1"/>
</dbReference>
<proteinExistence type="predicted"/>
<accession>X0Z931</accession>
<evidence type="ECO:0000256" key="1">
    <source>
        <dbReference type="SAM" id="MobiDB-lite"/>
    </source>
</evidence>
<feature type="compositionally biased region" description="Acidic residues" evidence="1">
    <location>
        <begin position="1"/>
        <end position="24"/>
    </location>
</feature>
<dbReference type="PROSITE" id="PS50053">
    <property type="entry name" value="UBIQUITIN_2"/>
    <property type="match status" value="1"/>
</dbReference>
<reference evidence="3" key="1">
    <citation type="journal article" date="2014" name="Front. Microbiol.">
        <title>High frequency of phylogenetically diverse reductive dehalogenase-homologous genes in deep subseafloor sedimentary metagenomes.</title>
        <authorList>
            <person name="Kawai M."/>
            <person name="Futagami T."/>
            <person name="Toyoda A."/>
            <person name="Takaki Y."/>
            <person name="Nishi S."/>
            <person name="Hori S."/>
            <person name="Arai W."/>
            <person name="Tsubouchi T."/>
            <person name="Morono Y."/>
            <person name="Uchiyama I."/>
            <person name="Ito T."/>
            <person name="Fujiyama A."/>
            <person name="Inagaki F."/>
            <person name="Takami H."/>
        </authorList>
    </citation>
    <scope>NUCLEOTIDE SEQUENCE</scope>
    <source>
        <strain evidence="3">Expedition CK06-06</strain>
    </source>
</reference>
<dbReference type="CDD" id="cd17039">
    <property type="entry name" value="Ubl_ubiquitin_like"/>
    <property type="match status" value="1"/>
</dbReference>
<feature type="domain" description="Ubiquitin-like" evidence="2">
    <location>
        <begin position="41"/>
        <end position="119"/>
    </location>
</feature>
<organism evidence="3">
    <name type="scientific">marine sediment metagenome</name>
    <dbReference type="NCBI Taxonomy" id="412755"/>
    <lineage>
        <taxon>unclassified sequences</taxon>
        <taxon>metagenomes</taxon>
        <taxon>ecological metagenomes</taxon>
    </lineage>
</organism>
<protein>
    <recommendedName>
        <fullName evidence="2">Ubiquitin-like domain-containing protein</fullName>
    </recommendedName>
</protein>
<dbReference type="InterPro" id="IPR029071">
    <property type="entry name" value="Ubiquitin-like_domsf"/>
</dbReference>
<sequence>MIIMSEEFEELSFDEEEEEVEEEEIISKTPEKSKTPGSKKISVYFQSTIGPSPKQEKLVVATDAPIGDIKYTVSQIFGLPPDEFHLSHAGRTCDSDDVLEDYGVEDGDTILLIPVSTAG</sequence>
<evidence type="ECO:0000259" key="2">
    <source>
        <dbReference type="PROSITE" id="PS50053"/>
    </source>
</evidence>
<dbReference type="InterPro" id="IPR000626">
    <property type="entry name" value="Ubiquitin-like_dom"/>
</dbReference>
<comment type="caution">
    <text evidence="3">The sequence shown here is derived from an EMBL/GenBank/DDBJ whole genome shotgun (WGS) entry which is preliminary data.</text>
</comment>
<dbReference type="EMBL" id="BART01004591">
    <property type="protein sequence ID" value="GAG54862.1"/>
    <property type="molecule type" value="Genomic_DNA"/>
</dbReference>
<feature type="region of interest" description="Disordered" evidence="1">
    <location>
        <begin position="1"/>
        <end position="38"/>
    </location>
</feature>
<feature type="compositionally biased region" description="Basic and acidic residues" evidence="1">
    <location>
        <begin position="25"/>
        <end position="34"/>
    </location>
</feature>
<gene>
    <name evidence="3" type="ORF">S01H4_11395</name>
</gene>
<evidence type="ECO:0000313" key="3">
    <source>
        <dbReference type="EMBL" id="GAG54862.1"/>
    </source>
</evidence>
<dbReference type="AlphaFoldDB" id="X0Z931"/>